<evidence type="ECO:0000256" key="4">
    <source>
        <dbReference type="SAM" id="Coils"/>
    </source>
</evidence>
<dbReference type="Pfam" id="PF17045">
    <property type="entry name" value="CEP63"/>
    <property type="match status" value="1"/>
</dbReference>
<feature type="coiled-coil region" evidence="4">
    <location>
        <begin position="145"/>
        <end position="193"/>
    </location>
</feature>
<comment type="caution">
    <text evidence="6">The sequence shown here is derived from an EMBL/GenBank/DDBJ whole genome shotgun (WGS) entry which is preliminary data.</text>
</comment>
<dbReference type="GO" id="GO:0007099">
    <property type="term" value="P:centriole replication"/>
    <property type="evidence" value="ECO:0007669"/>
    <property type="project" value="TreeGrafter"/>
</dbReference>
<dbReference type="PANTHER" id="PTHR18875:SF5">
    <property type="entry name" value="DEUTEROSOME ASSEMBLY PROTEIN 1"/>
    <property type="match status" value="1"/>
</dbReference>
<evidence type="ECO:0000313" key="6">
    <source>
        <dbReference type="EMBL" id="KAG8453034.1"/>
    </source>
</evidence>
<evidence type="ECO:0000256" key="3">
    <source>
        <dbReference type="ARBA" id="ARBA00023054"/>
    </source>
</evidence>
<keyword evidence="2" id="KW-0963">Cytoplasm</keyword>
<dbReference type="EMBL" id="JAACNH010000002">
    <property type="protein sequence ID" value="KAG8453034.1"/>
    <property type="molecule type" value="Genomic_DNA"/>
</dbReference>
<organism evidence="6 7">
    <name type="scientific">Hymenochirus boettgeri</name>
    <name type="common">Congo dwarf clawed frog</name>
    <dbReference type="NCBI Taxonomy" id="247094"/>
    <lineage>
        <taxon>Eukaryota</taxon>
        <taxon>Metazoa</taxon>
        <taxon>Chordata</taxon>
        <taxon>Craniata</taxon>
        <taxon>Vertebrata</taxon>
        <taxon>Euteleostomi</taxon>
        <taxon>Amphibia</taxon>
        <taxon>Batrachia</taxon>
        <taxon>Anura</taxon>
        <taxon>Pipoidea</taxon>
        <taxon>Pipidae</taxon>
        <taxon>Pipinae</taxon>
        <taxon>Hymenochirus</taxon>
    </lineage>
</organism>
<gene>
    <name evidence="6" type="ORF">GDO86_004738</name>
</gene>
<keyword evidence="7" id="KW-1185">Reference proteome</keyword>
<protein>
    <recommendedName>
        <fullName evidence="5">CEP63/Deup1 N-terminal domain-containing protein</fullName>
    </recommendedName>
</protein>
<dbReference type="GO" id="GO:0005737">
    <property type="term" value="C:cytoplasm"/>
    <property type="evidence" value="ECO:0007669"/>
    <property type="project" value="UniProtKB-SubCell"/>
</dbReference>
<dbReference type="GO" id="GO:0098535">
    <property type="term" value="P:de novo centriole assembly involved in multi-ciliated epithelial cell differentiation"/>
    <property type="evidence" value="ECO:0007669"/>
    <property type="project" value="TreeGrafter"/>
</dbReference>
<dbReference type="OrthoDB" id="10007333at2759"/>
<dbReference type="PANTHER" id="PTHR18875">
    <property type="entry name" value="SARCOMA ANTIGEN NY-SAR-24/CYTOSKELETAL PROTEIN SOJO"/>
    <property type="match status" value="1"/>
</dbReference>
<evidence type="ECO:0000256" key="2">
    <source>
        <dbReference type="ARBA" id="ARBA00022490"/>
    </source>
</evidence>
<feature type="coiled-coil region" evidence="4">
    <location>
        <begin position="20"/>
        <end position="90"/>
    </location>
</feature>
<comment type="subcellular location">
    <subcellularLocation>
        <location evidence="1">Cytoplasm</location>
    </subcellularLocation>
</comment>
<dbReference type="GO" id="GO:0005814">
    <property type="term" value="C:centriole"/>
    <property type="evidence" value="ECO:0007669"/>
    <property type="project" value="TreeGrafter"/>
</dbReference>
<dbReference type="InterPro" id="IPR031470">
    <property type="entry name" value="CEP63/Deup1_N"/>
</dbReference>
<evidence type="ECO:0000259" key="5">
    <source>
        <dbReference type="Pfam" id="PF17045"/>
    </source>
</evidence>
<reference evidence="6" key="1">
    <citation type="thesis" date="2020" institute="ProQuest LLC" country="789 East Eisenhower Parkway, Ann Arbor, MI, USA">
        <title>Comparative Genomics and Chromosome Evolution.</title>
        <authorList>
            <person name="Mudd A.B."/>
        </authorList>
    </citation>
    <scope>NUCLEOTIDE SEQUENCE</scope>
    <source>
        <strain evidence="6">Female2</strain>
        <tissue evidence="6">Blood</tissue>
    </source>
</reference>
<evidence type="ECO:0000256" key="1">
    <source>
        <dbReference type="ARBA" id="ARBA00004496"/>
    </source>
</evidence>
<evidence type="ECO:0000313" key="7">
    <source>
        <dbReference type="Proteomes" id="UP000812440"/>
    </source>
</evidence>
<sequence>MQIDTQFQLRPGFHHQLIGNSTCENELEELMHQIDIMVNNKKVEWEKHVRILEQKLEAQNQELTKTRDVLQEKNSEIEILSKKLEGVDKTQCDMVHNYERQLQALKYQLCKLKKSYEKLRFYQQKQQQDENTEFTAGLGKRDCELQWLNQKLEEYKSRATEWEKQRALYQNHLKSLTEQRETLSEQCELYQKESLSFQEQLSSRTRLHKEAITDSQCEIQRLRRLLDTSQETIRNDGVIIENLESTVKEITLSRNSLKDENQLLLRELKKCQKQFQLLRFFQSANDLTLV</sequence>
<proteinExistence type="predicted"/>
<dbReference type="AlphaFoldDB" id="A0A8T2KAU9"/>
<name>A0A8T2KAU9_9PIPI</name>
<accession>A0A8T2KAU9</accession>
<dbReference type="Proteomes" id="UP000812440">
    <property type="component" value="Chromosome 2"/>
</dbReference>
<keyword evidence="3 4" id="KW-0175">Coiled coil</keyword>
<feature type="domain" description="CEP63/Deup1 N-terminal" evidence="5">
    <location>
        <begin position="21"/>
        <end position="279"/>
    </location>
</feature>
<feature type="coiled-coil region" evidence="4">
    <location>
        <begin position="240"/>
        <end position="274"/>
    </location>
</feature>